<evidence type="ECO:0000259" key="9">
    <source>
        <dbReference type="PROSITE" id="PS50850"/>
    </source>
</evidence>
<dbReference type="PROSITE" id="PS50850">
    <property type="entry name" value="MFS"/>
    <property type="match status" value="1"/>
</dbReference>
<feature type="transmembrane region" description="Helical" evidence="8">
    <location>
        <begin position="368"/>
        <end position="385"/>
    </location>
</feature>
<dbReference type="Pfam" id="PF07690">
    <property type="entry name" value="MFS_1"/>
    <property type="match status" value="1"/>
</dbReference>
<dbReference type="CDD" id="cd00067">
    <property type="entry name" value="GAL4"/>
    <property type="match status" value="1"/>
</dbReference>
<evidence type="ECO:0000313" key="10">
    <source>
        <dbReference type="EMBL" id="KAF4452068.1"/>
    </source>
</evidence>
<feature type="region of interest" description="Disordered" evidence="7">
    <location>
        <begin position="72"/>
        <end position="105"/>
    </location>
</feature>
<gene>
    <name evidence="10" type="ORF">F53441_4999</name>
</gene>
<dbReference type="InterPro" id="IPR020846">
    <property type="entry name" value="MFS_dom"/>
</dbReference>
<feature type="transmembrane region" description="Helical" evidence="8">
    <location>
        <begin position="126"/>
        <end position="146"/>
    </location>
</feature>
<keyword evidence="3 8" id="KW-1133">Transmembrane helix</keyword>
<dbReference type="InterPro" id="IPR011701">
    <property type="entry name" value="MFS"/>
</dbReference>
<evidence type="ECO:0000313" key="11">
    <source>
        <dbReference type="Proteomes" id="UP000605986"/>
    </source>
</evidence>
<feature type="transmembrane region" description="Helical" evidence="8">
    <location>
        <begin position="538"/>
        <end position="561"/>
    </location>
</feature>
<sequence>MNRSSTPALSRAGSRTSLWRSWSPMLEGLGTYEKSRQDYPWLVRDHDFDSHESTFPIGPRPLASLMENPDASYQFDQSRKSSDDIEHRADPEPLLQPPPAEDPDLVTWDGPRDPSNPHNWSKHKKWLSTILVSCFTFISPVSSTMLAPALPDLAIEFNISSDFETYLLMSIFLLAYAIGPFLLAPLSEMFGRVVVLQSANMFYLIFNTVCGFSQTKQQMLIFRFLSGLGGSAPQALGGGVLSDCWRKEERGTATAIYSLAPFLGPAVGPIAAGYLTENLNWRWIFWVVSIADAVVQILAFLFLQETYPPKILKMKARKLRKITGNRLLHTEFEQRDRTFMSLLFDNLKRPFVMLFTQPAIQLTALYRAYLYGLMYLVFASFPMVWEQQYRQQPGRASLNYVSLGIGFIIGLQISGPLIDKACLLSLVYAMLKVRYNHPGRPEFRVPLMFPTALVTPAGLILYGVAAHLQLHWIIPNIGAAIFAAGLILSFQCAQTYIIDSYERYAASATGAAAFVRTMAGFSFPLFAPAMYKRLGIAWGNGLLAGTAMLICLPAPIVLWRYEVAFPCDQTRPSCLRCIRANRNCGGYDEETRTAFRRYLPTSTSPATDNSAMAPRRCMLPKRTAIPGTAMYLADAPTEVPIAKAYEFALRAFFYDFCIPVTNETLSKGYLSGLQPLACQLGPDSELARACQLVEYSTHGQSLNRPHMFERAERLHHALLGPLARMVEDPMLAISSETRYVALAVGLYEMAAASLVDRRNHQAHAKGLAAILNIEYSSFGLLRMDHGAFKTKPVVSFSPIKEFTNADILDTKHILYPST</sequence>
<dbReference type="Gene3D" id="1.20.1250.20">
    <property type="entry name" value="MFS general substrate transporter like domains"/>
    <property type="match status" value="1"/>
</dbReference>
<evidence type="ECO:0000256" key="6">
    <source>
        <dbReference type="ARBA" id="ARBA00023242"/>
    </source>
</evidence>
<evidence type="ECO:0000256" key="7">
    <source>
        <dbReference type="SAM" id="MobiDB-lite"/>
    </source>
</evidence>
<keyword evidence="4 8" id="KW-0472">Membrane</keyword>
<dbReference type="FunFam" id="1.20.1250.20:FF:000011">
    <property type="entry name" value="MFS multidrug transporter, putative"/>
    <property type="match status" value="1"/>
</dbReference>
<evidence type="ECO:0000256" key="1">
    <source>
        <dbReference type="ARBA" id="ARBA00004141"/>
    </source>
</evidence>
<dbReference type="CDD" id="cd17323">
    <property type="entry name" value="MFS_Tpo1_MDR_like"/>
    <property type="match status" value="1"/>
</dbReference>
<feature type="transmembrane region" description="Helical" evidence="8">
    <location>
        <begin position="405"/>
        <end position="431"/>
    </location>
</feature>
<feature type="domain" description="Major facilitator superfamily (MFS) profile" evidence="9">
    <location>
        <begin position="128"/>
        <end position="563"/>
    </location>
</feature>
<dbReference type="GO" id="GO:0000981">
    <property type="term" value="F:DNA-binding transcription factor activity, RNA polymerase II-specific"/>
    <property type="evidence" value="ECO:0007669"/>
    <property type="project" value="InterPro"/>
</dbReference>
<dbReference type="AlphaFoldDB" id="A0A8H4KMU0"/>
<feature type="transmembrane region" description="Helical" evidence="8">
    <location>
        <begin position="470"/>
        <end position="492"/>
    </location>
</feature>
<dbReference type="InterPro" id="IPR036259">
    <property type="entry name" value="MFS_trans_sf"/>
</dbReference>
<evidence type="ECO:0000256" key="3">
    <source>
        <dbReference type="ARBA" id="ARBA00022989"/>
    </source>
</evidence>
<dbReference type="OrthoDB" id="6770063at2759"/>
<evidence type="ECO:0000256" key="2">
    <source>
        <dbReference type="ARBA" id="ARBA00022692"/>
    </source>
</evidence>
<dbReference type="SUPFAM" id="SSF103473">
    <property type="entry name" value="MFS general substrate transporter"/>
    <property type="match status" value="1"/>
</dbReference>
<feature type="compositionally biased region" description="Basic and acidic residues" evidence="7">
    <location>
        <begin position="77"/>
        <end position="91"/>
    </location>
</feature>
<dbReference type="InterPro" id="IPR001138">
    <property type="entry name" value="Zn2Cys6_DnaBD"/>
</dbReference>
<dbReference type="PANTHER" id="PTHR23502:SF60">
    <property type="entry name" value="MAJOR FACILITATOR SUPERFAMILY (MFS) PROFILE DOMAIN-CONTAINING PROTEIN-RELATED"/>
    <property type="match status" value="1"/>
</dbReference>
<keyword evidence="6" id="KW-0539">Nucleus</keyword>
<name>A0A8H4KMU0_9HYPO</name>
<dbReference type="GO" id="GO:0016020">
    <property type="term" value="C:membrane"/>
    <property type="evidence" value="ECO:0007669"/>
    <property type="project" value="UniProtKB-SubCell"/>
</dbReference>
<keyword evidence="2 8" id="KW-0812">Transmembrane</keyword>
<feature type="transmembrane region" description="Helical" evidence="8">
    <location>
        <begin position="193"/>
        <end position="214"/>
    </location>
</feature>
<feature type="transmembrane region" description="Helical" evidence="8">
    <location>
        <begin position="166"/>
        <end position="186"/>
    </location>
</feature>
<dbReference type="PANTHER" id="PTHR23502">
    <property type="entry name" value="MAJOR FACILITATOR SUPERFAMILY"/>
    <property type="match status" value="1"/>
</dbReference>
<dbReference type="GO" id="GO:0022857">
    <property type="term" value="F:transmembrane transporter activity"/>
    <property type="evidence" value="ECO:0007669"/>
    <property type="project" value="InterPro"/>
</dbReference>
<comment type="caution">
    <text evidence="10">The sequence shown here is derived from an EMBL/GenBank/DDBJ whole genome shotgun (WGS) entry which is preliminary data.</text>
</comment>
<evidence type="ECO:0000256" key="5">
    <source>
        <dbReference type="ARBA" id="ARBA00023180"/>
    </source>
</evidence>
<feature type="transmembrane region" description="Helical" evidence="8">
    <location>
        <begin position="504"/>
        <end position="526"/>
    </location>
</feature>
<feature type="transmembrane region" description="Helical" evidence="8">
    <location>
        <begin position="443"/>
        <end position="464"/>
    </location>
</feature>
<dbReference type="Proteomes" id="UP000605986">
    <property type="component" value="Unassembled WGS sequence"/>
</dbReference>
<evidence type="ECO:0000256" key="4">
    <source>
        <dbReference type="ARBA" id="ARBA00023136"/>
    </source>
</evidence>
<evidence type="ECO:0000256" key="8">
    <source>
        <dbReference type="SAM" id="Phobius"/>
    </source>
</evidence>
<feature type="transmembrane region" description="Helical" evidence="8">
    <location>
        <begin position="281"/>
        <end position="303"/>
    </location>
</feature>
<dbReference type="GO" id="GO:0008270">
    <property type="term" value="F:zinc ion binding"/>
    <property type="evidence" value="ECO:0007669"/>
    <property type="project" value="InterPro"/>
</dbReference>
<dbReference type="EMBL" id="JAADJG010000200">
    <property type="protein sequence ID" value="KAF4452068.1"/>
    <property type="molecule type" value="Genomic_DNA"/>
</dbReference>
<proteinExistence type="predicted"/>
<accession>A0A8H4KMU0</accession>
<comment type="subcellular location">
    <subcellularLocation>
        <location evidence="1">Membrane</location>
        <topology evidence="1">Multi-pass membrane protein</topology>
    </subcellularLocation>
</comment>
<reference evidence="10" key="1">
    <citation type="submission" date="2020-01" db="EMBL/GenBank/DDBJ databases">
        <title>Identification and distribution of gene clusters putatively required for synthesis of sphingolipid metabolism inhibitors in phylogenetically diverse species of the filamentous fungus Fusarium.</title>
        <authorList>
            <person name="Kim H.-S."/>
            <person name="Busman M."/>
            <person name="Brown D.W."/>
            <person name="Divon H."/>
            <person name="Uhlig S."/>
            <person name="Proctor R.H."/>
        </authorList>
    </citation>
    <scope>NUCLEOTIDE SEQUENCE</scope>
    <source>
        <strain evidence="10">NRRL 53441</strain>
    </source>
</reference>
<keyword evidence="5" id="KW-0325">Glycoprotein</keyword>
<feature type="transmembrane region" description="Helical" evidence="8">
    <location>
        <begin position="254"/>
        <end position="275"/>
    </location>
</feature>
<organism evidence="10 11">
    <name type="scientific">Fusarium austroafricanum</name>
    <dbReference type="NCBI Taxonomy" id="2364996"/>
    <lineage>
        <taxon>Eukaryota</taxon>
        <taxon>Fungi</taxon>
        <taxon>Dikarya</taxon>
        <taxon>Ascomycota</taxon>
        <taxon>Pezizomycotina</taxon>
        <taxon>Sordariomycetes</taxon>
        <taxon>Hypocreomycetidae</taxon>
        <taxon>Hypocreales</taxon>
        <taxon>Nectriaceae</taxon>
        <taxon>Fusarium</taxon>
        <taxon>Fusarium concolor species complex</taxon>
    </lineage>
</organism>
<keyword evidence="11" id="KW-1185">Reference proteome</keyword>
<protein>
    <recommendedName>
        <fullName evidence="9">Major facilitator superfamily (MFS) profile domain-containing protein</fullName>
    </recommendedName>
</protein>